<sequence>MRYESMLGFVLLAVAAAPSLAYPVEYASRELDADVYERDIADEFDLYAREDDDLELYEREDVELEARDAEDLSVILARAVDEVLYARATNGQQGNQGNQHPPPYSANPPPKRPDSPRPAPQYKGPTKPSQSTKVKTLPKVKERRSVWARSANGQQGNQNPPPYSAQPPPKRPDSPRPAPQYNGQTKPSQSKKVKTLPKVKERSFVIDWDMDLD</sequence>
<dbReference type="Proteomes" id="UP000015241">
    <property type="component" value="Unassembled WGS sequence"/>
</dbReference>
<accession>S8DSC2</accession>
<gene>
    <name evidence="3" type="ORF">FOMPIDRAFT_1054081</name>
</gene>
<keyword evidence="2" id="KW-0732">Signal</keyword>
<feature type="chain" id="PRO_5004550049" evidence="2">
    <location>
        <begin position="22"/>
        <end position="213"/>
    </location>
</feature>
<feature type="region of interest" description="Disordered" evidence="1">
    <location>
        <begin position="87"/>
        <end position="198"/>
    </location>
</feature>
<organism evidence="3 4">
    <name type="scientific">Fomitopsis schrenkii</name>
    <name type="common">Brown rot fungus</name>
    <dbReference type="NCBI Taxonomy" id="2126942"/>
    <lineage>
        <taxon>Eukaryota</taxon>
        <taxon>Fungi</taxon>
        <taxon>Dikarya</taxon>
        <taxon>Basidiomycota</taxon>
        <taxon>Agaricomycotina</taxon>
        <taxon>Agaricomycetes</taxon>
        <taxon>Polyporales</taxon>
        <taxon>Fomitopsis</taxon>
    </lineage>
</organism>
<dbReference type="HOGENOM" id="CLU_077174_0_0_1"/>
<feature type="compositionally biased region" description="Pro residues" evidence="1">
    <location>
        <begin position="159"/>
        <end position="169"/>
    </location>
</feature>
<evidence type="ECO:0000313" key="3">
    <source>
        <dbReference type="EMBL" id="EPS95552.1"/>
    </source>
</evidence>
<reference evidence="3 4" key="1">
    <citation type="journal article" date="2012" name="Science">
        <title>The Paleozoic origin of enzymatic lignin decomposition reconstructed from 31 fungal genomes.</title>
        <authorList>
            <person name="Floudas D."/>
            <person name="Binder M."/>
            <person name="Riley R."/>
            <person name="Barry K."/>
            <person name="Blanchette R.A."/>
            <person name="Henrissat B."/>
            <person name="Martinez A.T."/>
            <person name="Otillar R."/>
            <person name="Spatafora J.W."/>
            <person name="Yadav J.S."/>
            <person name="Aerts A."/>
            <person name="Benoit I."/>
            <person name="Boyd A."/>
            <person name="Carlson A."/>
            <person name="Copeland A."/>
            <person name="Coutinho P.M."/>
            <person name="de Vries R.P."/>
            <person name="Ferreira P."/>
            <person name="Findley K."/>
            <person name="Foster B."/>
            <person name="Gaskell J."/>
            <person name="Glotzer D."/>
            <person name="Gorecki P."/>
            <person name="Heitman J."/>
            <person name="Hesse C."/>
            <person name="Hori C."/>
            <person name="Igarashi K."/>
            <person name="Jurgens J.A."/>
            <person name="Kallen N."/>
            <person name="Kersten P."/>
            <person name="Kohler A."/>
            <person name="Kuees U."/>
            <person name="Kumar T.K.A."/>
            <person name="Kuo A."/>
            <person name="LaButti K."/>
            <person name="Larrondo L.F."/>
            <person name="Lindquist E."/>
            <person name="Ling A."/>
            <person name="Lombard V."/>
            <person name="Lucas S."/>
            <person name="Lundell T."/>
            <person name="Martin R."/>
            <person name="McLaughlin D.J."/>
            <person name="Morgenstern I."/>
            <person name="Morin E."/>
            <person name="Murat C."/>
            <person name="Nagy L.G."/>
            <person name="Nolan M."/>
            <person name="Ohm R.A."/>
            <person name="Patyshakuliyeva A."/>
            <person name="Rokas A."/>
            <person name="Ruiz-Duenas F.J."/>
            <person name="Sabat G."/>
            <person name="Salamov A."/>
            <person name="Samejima M."/>
            <person name="Schmutz J."/>
            <person name="Slot J.C."/>
            <person name="St John F."/>
            <person name="Stenlid J."/>
            <person name="Sun H."/>
            <person name="Sun S."/>
            <person name="Syed K."/>
            <person name="Tsang A."/>
            <person name="Wiebenga A."/>
            <person name="Young D."/>
            <person name="Pisabarro A."/>
            <person name="Eastwood D.C."/>
            <person name="Martin F."/>
            <person name="Cullen D."/>
            <person name="Grigoriev I.V."/>
            <person name="Hibbett D.S."/>
        </authorList>
    </citation>
    <scope>NUCLEOTIDE SEQUENCE</scope>
    <source>
        <strain evidence="4">FP-58527</strain>
    </source>
</reference>
<evidence type="ECO:0000256" key="2">
    <source>
        <dbReference type="SAM" id="SignalP"/>
    </source>
</evidence>
<feature type="signal peptide" evidence="2">
    <location>
        <begin position="1"/>
        <end position="21"/>
    </location>
</feature>
<evidence type="ECO:0000256" key="1">
    <source>
        <dbReference type="SAM" id="MobiDB-lite"/>
    </source>
</evidence>
<name>S8DSC2_FOMSC</name>
<feature type="compositionally biased region" description="Low complexity" evidence="1">
    <location>
        <begin position="90"/>
        <end position="99"/>
    </location>
</feature>
<proteinExistence type="predicted"/>
<dbReference type="EMBL" id="KE504205">
    <property type="protein sequence ID" value="EPS95552.1"/>
    <property type="molecule type" value="Genomic_DNA"/>
</dbReference>
<keyword evidence="4" id="KW-1185">Reference proteome</keyword>
<dbReference type="InParanoid" id="S8DSC2"/>
<feature type="compositionally biased region" description="Pro residues" evidence="1">
    <location>
        <begin position="100"/>
        <end position="110"/>
    </location>
</feature>
<evidence type="ECO:0000313" key="4">
    <source>
        <dbReference type="Proteomes" id="UP000015241"/>
    </source>
</evidence>
<dbReference type="AlphaFoldDB" id="S8DSC2"/>
<protein>
    <submittedName>
        <fullName evidence="3">Uncharacterized protein</fullName>
    </submittedName>
</protein>